<dbReference type="InterPro" id="IPR008271">
    <property type="entry name" value="Ser/Thr_kinase_AS"/>
</dbReference>
<dbReference type="PROSITE" id="PS50011">
    <property type="entry name" value="PROTEIN_KINASE_DOM"/>
    <property type="match status" value="1"/>
</dbReference>
<evidence type="ECO:0000256" key="5">
    <source>
        <dbReference type="ARBA" id="ARBA00022840"/>
    </source>
</evidence>
<evidence type="ECO:0000256" key="7">
    <source>
        <dbReference type="RuleBase" id="RU000304"/>
    </source>
</evidence>
<reference evidence="10" key="1">
    <citation type="submission" date="2015-12" db="EMBL/GenBank/DDBJ databases">
        <title>De novo transcriptome assembly of four potential Pierce s Disease insect vectors from Arizona vineyards.</title>
        <authorList>
            <person name="Tassone E.E."/>
        </authorList>
    </citation>
    <scope>NUCLEOTIDE SEQUENCE</scope>
</reference>
<dbReference type="FunFam" id="1.10.510.10:FF:000210">
    <property type="entry name" value="Non-specific serine/threonine protein kinase"/>
    <property type="match status" value="1"/>
</dbReference>
<dbReference type="EMBL" id="GEDC01006151">
    <property type="protein sequence ID" value="JAS31147.1"/>
    <property type="molecule type" value="Transcribed_RNA"/>
</dbReference>
<dbReference type="GO" id="GO:0005634">
    <property type="term" value="C:nucleus"/>
    <property type="evidence" value="ECO:0007669"/>
    <property type="project" value="TreeGrafter"/>
</dbReference>
<dbReference type="PANTHER" id="PTHR24353:SF152">
    <property type="entry name" value="UT01108P-RELATED"/>
    <property type="match status" value="1"/>
</dbReference>
<dbReference type="GO" id="GO:0004691">
    <property type="term" value="F:cAMP-dependent protein kinase activity"/>
    <property type="evidence" value="ECO:0007669"/>
    <property type="project" value="TreeGrafter"/>
</dbReference>
<dbReference type="Gene3D" id="1.10.510.10">
    <property type="entry name" value="Transferase(Phosphotransferase) domain 1"/>
    <property type="match status" value="1"/>
</dbReference>
<dbReference type="PROSITE" id="PS00107">
    <property type="entry name" value="PROTEIN_KINASE_ATP"/>
    <property type="match status" value="1"/>
</dbReference>
<dbReference type="SMART" id="SM00220">
    <property type="entry name" value="S_TKc"/>
    <property type="match status" value="1"/>
</dbReference>
<feature type="binding site" evidence="6">
    <location>
        <position position="85"/>
    </location>
    <ligand>
        <name>ATP</name>
        <dbReference type="ChEBI" id="CHEBI:30616"/>
    </ligand>
</feature>
<evidence type="ECO:0000256" key="4">
    <source>
        <dbReference type="ARBA" id="ARBA00022777"/>
    </source>
</evidence>
<dbReference type="PROSITE" id="PS00108">
    <property type="entry name" value="PROTEIN_KINASE_ST"/>
    <property type="match status" value="1"/>
</dbReference>
<dbReference type="InterPro" id="IPR017441">
    <property type="entry name" value="Protein_kinase_ATP_BS"/>
</dbReference>
<evidence type="ECO:0000256" key="3">
    <source>
        <dbReference type="ARBA" id="ARBA00022741"/>
    </source>
</evidence>
<keyword evidence="4" id="KW-0418">Kinase</keyword>
<comment type="similarity">
    <text evidence="7">Belongs to the protein kinase superfamily.</text>
</comment>
<sequence>MIDDEARSSEYFKFRGSKEYFNKAYQRYLESCFVNFRQQIHKPINRCEMKDLTMIKFLGSGSFGTVFLVEHNDTKEQHAMKMIRKESVTRLKKIESVKTERQVLHGMVFPFTLHLDYFLQDNSYLYFVVPFAVGGDLFMYIQGLGGLTEEQTRFYSAQAILALEYLHFLGIVYRDLKPENIFVYENGYVKLGDFGTAKFIGSRTWTLCGTPEYIAPEVYLQKGYGKAVDWWALGVLIYEMKNSHSPFQSKNGNMEEVCKNVMSNKVTFNRSVSPQLKDLILHLLQSDLTRRFGNLHKGVLDIKTHSWFINIDWWAVLNQKLEAPMLPQLFDLIEKEETIPDFEISKVDVYHSHFIDF</sequence>
<name>A0A1B6DZS5_9HEMI</name>
<accession>A0A1B6DZS5</accession>
<evidence type="ECO:0000313" key="10">
    <source>
        <dbReference type="EMBL" id="JAS31147.1"/>
    </source>
</evidence>
<evidence type="ECO:0000256" key="1">
    <source>
        <dbReference type="ARBA" id="ARBA00022527"/>
    </source>
</evidence>
<keyword evidence="5 6" id="KW-0067">ATP-binding</keyword>
<evidence type="ECO:0008006" key="11">
    <source>
        <dbReference type="Google" id="ProtNLM"/>
    </source>
</evidence>
<dbReference type="SUPFAM" id="SSF56112">
    <property type="entry name" value="Protein kinase-like (PK-like)"/>
    <property type="match status" value="1"/>
</dbReference>
<keyword evidence="3 6" id="KW-0547">Nucleotide-binding</keyword>
<organism evidence="10">
    <name type="scientific">Clastoptera arizonana</name>
    <name type="common">Arizona spittle bug</name>
    <dbReference type="NCBI Taxonomy" id="38151"/>
    <lineage>
        <taxon>Eukaryota</taxon>
        <taxon>Metazoa</taxon>
        <taxon>Ecdysozoa</taxon>
        <taxon>Arthropoda</taxon>
        <taxon>Hexapoda</taxon>
        <taxon>Insecta</taxon>
        <taxon>Pterygota</taxon>
        <taxon>Neoptera</taxon>
        <taxon>Paraneoptera</taxon>
        <taxon>Hemiptera</taxon>
        <taxon>Auchenorrhyncha</taxon>
        <taxon>Cercopoidea</taxon>
        <taxon>Clastopteridae</taxon>
        <taxon>Clastoptera</taxon>
    </lineage>
</organism>
<dbReference type="Pfam" id="PF00069">
    <property type="entry name" value="Pkinase"/>
    <property type="match status" value="1"/>
</dbReference>
<dbReference type="PANTHER" id="PTHR24353">
    <property type="entry name" value="CYCLIC NUCLEOTIDE-DEPENDENT PROTEIN KINASE"/>
    <property type="match status" value="1"/>
</dbReference>
<evidence type="ECO:0000259" key="8">
    <source>
        <dbReference type="PROSITE" id="PS50011"/>
    </source>
</evidence>
<feature type="domain" description="AGC-kinase C-terminal" evidence="9">
    <location>
        <begin position="309"/>
        <end position="357"/>
    </location>
</feature>
<dbReference type="InterPro" id="IPR000719">
    <property type="entry name" value="Prot_kinase_dom"/>
</dbReference>
<keyword evidence="1 7" id="KW-0723">Serine/threonine-protein kinase</keyword>
<dbReference type="PROSITE" id="PS51285">
    <property type="entry name" value="AGC_KINASE_CTER"/>
    <property type="match status" value="1"/>
</dbReference>
<evidence type="ECO:0000256" key="6">
    <source>
        <dbReference type="PROSITE-ProRule" id="PRU10141"/>
    </source>
</evidence>
<protein>
    <recommendedName>
        <fullName evidence="11">Protein kinase domain-containing protein</fullName>
    </recommendedName>
</protein>
<dbReference type="GO" id="GO:0005952">
    <property type="term" value="C:cAMP-dependent protein kinase complex"/>
    <property type="evidence" value="ECO:0007669"/>
    <property type="project" value="TreeGrafter"/>
</dbReference>
<feature type="domain" description="Protein kinase" evidence="8">
    <location>
        <begin position="52"/>
        <end position="308"/>
    </location>
</feature>
<proteinExistence type="inferred from homology"/>
<evidence type="ECO:0000259" key="9">
    <source>
        <dbReference type="PROSITE" id="PS51285"/>
    </source>
</evidence>
<dbReference type="GO" id="GO:0005524">
    <property type="term" value="F:ATP binding"/>
    <property type="evidence" value="ECO:0007669"/>
    <property type="project" value="UniProtKB-UniRule"/>
</dbReference>
<dbReference type="InterPro" id="IPR011009">
    <property type="entry name" value="Kinase-like_dom_sf"/>
</dbReference>
<dbReference type="Gene3D" id="3.30.200.20">
    <property type="entry name" value="Phosphorylase Kinase, domain 1"/>
    <property type="match status" value="1"/>
</dbReference>
<dbReference type="InterPro" id="IPR000961">
    <property type="entry name" value="AGC-kinase_C"/>
</dbReference>
<keyword evidence="2" id="KW-0808">Transferase</keyword>
<evidence type="ECO:0000256" key="2">
    <source>
        <dbReference type="ARBA" id="ARBA00022679"/>
    </source>
</evidence>
<dbReference type="AlphaFoldDB" id="A0A1B6DZS5"/>
<dbReference type="GO" id="GO:0005829">
    <property type="term" value="C:cytosol"/>
    <property type="evidence" value="ECO:0007669"/>
    <property type="project" value="TreeGrafter"/>
</dbReference>
<gene>
    <name evidence="10" type="ORF">g.1046</name>
</gene>